<proteinExistence type="predicted"/>
<organism evidence="1 2">
    <name type="scientific">Levilactobacillus zymae</name>
    <dbReference type="NCBI Taxonomy" id="267363"/>
    <lineage>
        <taxon>Bacteria</taxon>
        <taxon>Bacillati</taxon>
        <taxon>Bacillota</taxon>
        <taxon>Bacilli</taxon>
        <taxon>Lactobacillales</taxon>
        <taxon>Lactobacillaceae</taxon>
        <taxon>Levilactobacillus</taxon>
    </lineage>
</organism>
<evidence type="ECO:0008006" key="3">
    <source>
        <dbReference type="Google" id="ProtNLM"/>
    </source>
</evidence>
<sequence>MAFNKSSKRKYSGYKNDIETDYSPCKERLMNMAQTTLEQSLLELDQLLDGHNPGAIIHERCLPASPAEK</sequence>
<keyword evidence="2" id="KW-1185">Reference proteome</keyword>
<comment type="caution">
    <text evidence="1">The sequence shown here is derived from an EMBL/GenBank/DDBJ whole genome shotgun (WGS) entry which is preliminary data.</text>
</comment>
<evidence type="ECO:0000313" key="1">
    <source>
        <dbReference type="EMBL" id="GEO72572.1"/>
    </source>
</evidence>
<protein>
    <recommendedName>
        <fullName evidence="3">Mobile element protein</fullName>
    </recommendedName>
</protein>
<dbReference type="EMBL" id="BJZK01000021">
    <property type="protein sequence ID" value="GEO72572.1"/>
    <property type="molecule type" value="Genomic_DNA"/>
</dbReference>
<evidence type="ECO:0000313" key="2">
    <source>
        <dbReference type="Proteomes" id="UP000321794"/>
    </source>
</evidence>
<accession>A0ABQ0WYR6</accession>
<dbReference type="Proteomes" id="UP000321794">
    <property type="component" value="Unassembled WGS sequence"/>
</dbReference>
<reference evidence="1 2" key="1">
    <citation type="submission" date="2019-07" db="EMBL/GenBank/DDBJ databases">
        <title>Whole genome shotgun sequence of Lactobacillus zymae NBRC 107157.</title>
        <authorList>
            <person name="Hosoyama A."/>
            <person name="Uohara A."/>
            <person name="Ohji S."/>
            <person name="Ichikawa N."/>
        </authorList>
    </citation>
    <scope>NUCLEOTIDE SEQUENCE [LARGE SCALE GENOMIC DNA]</scope>
    <source>
        <strain evidence="1 2">NBRC 107157</strain>
    </source>
</reference>
<name>A0ABQ0WYR6_9LACO</name>
<gene>
    <name evidence="1" type="ORF">LZY01_17400</name>
</gene>